<dbReference type="InterPro" id="IPR055173">
    <property type="entry name" value="NrdR-like_N"/>
</dbReference>
<accession>A0AAJ1MN55</accession>
<dbReference type="Pfam" id="PF03477">
    <property type="entry name" value="ATP-cone"/>
    <property type="match status" value="1"/>
</dbReference>
<dbReference type="GO" id="GO:0045892">
    <property type="term" value="P:negative regulation of DNA-templated transcription"/>
    <property type="evidence" value="ECO:0007669"/>
    <property type="project" value="UniProtKB-UniRule"/>
</dbReference>
<feature type="domain" description="ATP-cone" evidence="9">
    <location>
        <begin position="49"/>
        <end position="141"/>
    </location>
</feature>
<evidence type="ECO:0000256" key="8">
    <source>
        <dbReference type="HAMAP-Rule" id="MF_00440"/>
    </source>
</evidence>
<keyword evidence="2 8" id="KW-0547">Nucleotide-binding</keyword>
<feature type="zinc finger region" evidence="8">
    <location>
        <begin position="3"/>
        <end position="34"/>
    </location>
</feature>
<comment type="function">
    <text evidence="8">Negatively regulates transcription of bacterial ribonucleotide reductase nrd genes and operons by binding to NrdR-boxes.</text>
</comment>
<gene>
    <name evidence="8 10" type="primary">nrdR</name>
    <name evidence="10" type="ORF">PQJ61_11190</name>
</gene>
<dbReference type="GO" id="GO:0003677">
    <property type="term" value="F:DNA binding"/>
    <property type="evidence" value="ECO:0007669"/>
    <property type="project" value="UniProtKB-KW"/>
</dbReference>
<dbReference type="GO" id="GO:0005524">
    <property type="term" value="F:ATP binding"/>
    <property type="evidence" value="ECO:0007669"/>
    <property type="project" value="UniProtKB-UniRule"/>
</dbReference>
<evidence type="ECO:0000256" key="1">
    <source>
        <dbReference type="ARBA" id="ARBA00022491"/>
    </source>
</evidence>
<evidence type="ECO:0000256" key="5">
    <source>
        <dbReference type="ARBA" id="ARBA00023015"/>
    </source>
</evidence>
<comment type="caution">
    <text evidence="10">The sequence shown here is derived from an EMBL/GenBank/DDBJ whole genome shotgun (WGS) entry which is preliminary data.</text>
</comment>
<evidence type="ECO:0000259" key="9">
    <source>
        <dbReference type="PROSITE" id="PS51161"/>
    </source>
</evidence>
<keyword evidence="1 8" id="KW-0678">Repressor</keyword>
<keyword evidence="8" id="KW-0479">Metal-binding</keyword>
<evidence type="ECO:0000256" key="3">
    <source>
        <dbReference type="ARBA" id="ARBA00022771"/>
    </source>
</evidence>
<dbReference type="PANTHER" id="PTHR30455:SF2">
    <property type="entry name" value="TRANSCRIPTIONAL REPRESSOR NRDR"/>
    <property type="match status" value="1"/>
</dbReference>
<evidence type="ECO:0000256" key="7">
    <source>
        <dbReference type="ARBA" id="ARBA00023163"/>
    </source>
</evidence>
<evidence type="ECO:0000256" key="4">
    <source>
        <dbReference type="ARBA" id="ARBA00022840"/>
    </source>
</evidence>
<comment type="similarity">
    <text evidence="8">Belongs to the NrdR family.</text>
</comment>
<keyword evidence="4 8" id="KW-0067">ATP-binding</keyword>
<proteinExistence type="inferred from homology"/>
<evidence type="ECO:0000256" key="6">
    <source>
        <dbReference type="ARBA" id="ARBA00023125"/>
    </source>
</evidence>
<comment type="cofactor">
    <cofactor evidence="8">
        <name>Zn(2+)</name>
        <dbReference type="ChEBI" id="CHEBI:29105"/>
    </cofactor>
    <text evidence="8">Binds 1 zinc ion.</text>
</comment>
<dbReference type="InterPro" id="IPR005144">
    <property type="entry name" value="ATP-cone_dom"/>
</dbReference>
<keyword evidence="8" id="KW-0862">Zinc</keyword>
<dbReference type="EMBL" id="JAQQAL010000024">
    <property type="protein sequence ID" value="MDC7227315.1"/>
    <property type="molecule type" value="Genomic_DNA"/>
</dbReference>
<reference evidence="10 11" key="1">
    <citation type="submission" date="2022-12" db="EMBL/GenBank/DDBJ databases">
        <title>Metagenome assembled genome from gulf of manar.</title>
        <authorList>
            <person name="Kohli P."/>
            <person name="Pk S."/>
            <person name="Venkata Ramana C."/>
            <person name="Sasikala C."/>
        </authorList>
    </citation>
    <scope>NUCLEOTIDE SEQUENCE [LARGE SCALE GENOMIC DNA]</scope>
    <source>
        <strain evidence="10">JB008</strain>
    </source>
</reference>
<protein>
    <recommendedName>
        <fullName evidence="8">Transcriptional repressor NrdR</fullName>
    </recommendedName>
</protein>
<keyword evidence="3 8" id="KW-0863">Zinc-finger</keyword>
<evidence type="ECO:0000313" key="10">
    <source>
        <dbReference type="EMBL" id="MDC7227315.1"/>
    </source>
</evidence>
<dbReference type="AlphaFoldDB" id="A0AAJ1MN55"/>
<dbReference type="PROSITE" id="PS51161">
    <property type="entry name" value="ATP_CONE"/>
    <property type="match status" value="1"/>
</dbReference>
<sequence>MRCPRCGEDNDKVLESRQASSGTSIRRRRECLACSYRFTSYERIEERPLMVVKRSGVREAFDLTKIARGLERSLEKRPVSAETVSDILAHIEDQAYMIGKSSHEVSAAELGEIVLEKLYSIDNVAYIRFASVYRSYADVQEFIEEIKKLKH</sequence>
<keyword evidence="7 8" id="KW-0804">Transcription</keyword>
<dbReference type="NCBIfam" id="TIGR00244">
    <property type="entry name" value="transcriptional regulator NrdR"/>
    <property type="match status" value="1"/>
</dbReference>
<keyword evidence="6 8" id="KW-0238">DNA-binding</keyword>
<evidence type="ECO:0000313" key="11">
    <source>
        <dbReference type="Proteomes" id="UP001221217"/>
    </source>
</evidence>
<dbReference type="InterPro" id="IPR003796">
    <property type="entry name" value="RNR_NrdR-like"/>
</dbReference>
<name>A0AAJ1MN55_9SPIO</name>
<dbReference type="Proteomes" id="UP001221217">
    <property type="component" value="Unassembled WGS sequence"/>
</dbReference>
<keyword evidence="5 8" id="KW-0805">Transcription regulation</keyword>
<dbReference type="GO" id="GO:0008270">
    <property type="term" value="F:zinc ion binding"/>
    <property type="evidence" value="ECO:0007669"/>
    <property type="project" value="UniProtKB-UniRule"/>
</dbReference>
<dbReference type="PANTHER" id="PTHR30455">
    <property type="entry name" value="TRANSCRIPTIONAL REPRESSOR NRDR"/>
    <property type="match status" value="1"/>
</dbReference>
<organism evidence="10 11">
    <name type="scientific">Candidatus Thalassospirochaeta sargassi</name>
    <dbReference type="NCBI Taxonomy" id="3119039"/>
    <lineage>
        <taxon>Bacteria</taxon>
        <taxon>Pseudomonadati</taxon>
        <taxon>Spirochaetota</taxon>
        <taxon>Spirochaetia</taxon>
        <taxon>Spirochaetales</taxon>
        <taxon>Spirochaetaceae</taxon>
        <taxon>Candidatus Thalassospirochaeta</taxon>
    </lineage>
</organism>
<dbReference type="HAMAP" id="MF_00440">
    <property type="entry name" value="NrdR"/>
    <property type="match status" value="1"/>
</dbReference>
<dbReference type="Pfam" id="PF22811">
    <property type="entry name" value="Zn_ribbon_NrdR"/>
    <property type="match status" value="1"/>
</dbReference>
<evidence type="ECO:0000256" key="2">
    <source>
        <dbReference type="ARBA" id="ARBA00022741"/>
    </source>
</evidence>